<comment type="similarity">
    <text evidence="1">Belongs to the 5'(3')-deoxyribonucleotidase family.</text>
</comment>
<reference evidence="7" key="1">
    <citation type="journal article" date="2022" name="IScience">
        <title>Evolution of zygomycete secretomes and the origins of terrestrial fungal ecologies.</title>
        <authorList>
            <person name="Chang Y."/>
            <person name="Wang Y."/>
            <person name="Mondo S."/>
            <person name="Ahrendt S."/>
            <person name="Andreopoulos W."/>
            <person name="Barry K."/>
            <person name="Beard J."/>
            <person name="Benny G.L."/>
            <person name="Blankenship S."/>
            <person name="Bonito G."/>
            <person name="Cuomo C."/>
            <person name="Desiro A."/>
            <person name="Gervers K.A."/>
            <person name="Hundley H."/>
            <person name="Kuo A."/>
            <person name="LaButti K."/>
            <person name="Lang B.F."/>
            <person name="Lipzen A."/>
            <person name="O'Donnell K."/>
            <person name="Pangilinan J."/>
            <person name="Reynolds N."/>
            <person name="Sandor L."/>
            <person name="Smith M.E."/>
            <person name="Tsang A."/>
            <person name="Grigoriev I.V."/>
            <person name="Stajich J.E."/>
            <person name="Spatafora J.W."/>
        </authorList>
    </citation>
    <scope>NUCLEOTIDE SEQUENCE</scope>
    <source>
        <strain evidence="7">RSA 2281</strain>
    </source>
</reference>
<evidence type="ECO:0000256" key="6">
    <source>
        <dbReference type="PIRSR" id="PIRSR017434-2"/>
    </source>
</evidence>
<dbReference type="InterPro" id="IPR036412">
    <property type="entry name" value="HAD-like_sf"/>
</dbReference>
<gene>
    <name evidence="7" type="ORF">BDA99DRAFT_239049</name>
</gene>
<dbReference type="NCBIfam" id="TIGR02244">
    <property type="entry name" value="HAD-IG-Ncltidse"/>
    <property type="match status" value="1"/>
</dbReference>
<dbReference type="Pfam" id="PF05761">
    <property type="entry name" value="5_nucleotid"/>
    <property type="match status" value="1"/>
</dbReference>
<dbReference type="GO" id="GO:0008253">
    <property type="term" value="F:5'-nucleotidase activity"/>
    <property type="evidence" value="ECO:0007669"/>
    <property type="project" value="TreeGrafter"/>
</dbReference>
<feature type="active site" description="Proton donor" evidence="5">
    <location>
        <position position="120"/>
    </location>
</feature>
<evidence type="ECO:0000256" key="1">
    <source>
        <dbReference type="ARBA" id="ARBA00009589"/>
    </source>
</evidence>
<proteinExistence type="inferred from homology"/>
<dbReference type="InterPro" id="IPR023214">
    <property type="entry name" value="HAD_sf"/>
</dbReference>
<evidence type="ECO:0000313" key="7">
    <source>
        <dbReference type="EMBL" id="KAI9274461.1"/>
    </source>
</evidence>
<comment type="caution">
    <text evidence="7">The sequence shown here is derived from an EMBL/GenBank/DDBJ whole genome shotgun (WGS) entry which is preliminary data.</text>
</comment>
<feature type="binding site" evidence="6">
    <location>
        <position position="120"/>
    </location>
    <ligand>
        <name>GMP</name>
        <dbReference type="ChEBI" id="CHEBI:58115"/>
    </ligand>
</feature>
<evidence type="ECO:0000256" key="5">
    <source>
        <dbReference type="PIRSR" id="PIRSR017434-1"/>
    </source>
</evidence>
<dbReference type="InterPro" id="IPR016695">
    <property type="entry name" value="Pur_nucleotidase"/>
</dbReference>
<sequence>MFTLLRQQQKKILKSVLDHYTWLSLQRRRVNTNSAIVEQLRKEFADKKEQHIVNSERDRAKILSVSGTTDQLTGRTYYGVHNKGKSPQAVYGFGVTRPDEVFINNELNLKYIDVYGFDYDYTLANYTDNLSRTIYSILRDLLVELLRYPKEIKDLEFDPTFAIRGLHYDINKGWLMKIDSYANIQLNTVHTGRERVSDPEEVIRYYNGTHISPRYLHTQMFQLNDLFSVPQACLLSDVLQYFKDKNISFIPRYVSDDLNQAARILHTGSNMNSAFGIGGRLHHAVVDDISAYLERAPQLVGFLEKLRKHGKKTFLLTNSSFPFIDKGMRYLTSSPDWRDLFDCVIVSSRKPSFYSSRRPFRRVGEQSWDPVNKFEEGEIYQGGNLRDFTQITGWSGQKVLYIGDHIFSDLIDPTVEQGWRTGAIIRELEAEIETRNTASYRHTLAWLLRIEQLIQKAQSYYGKPDIDGSNLESLVIEWSKERRNARHELRNVFNRSFGSLFRTYQNPTYFANKIRTFADIYMSNVCNLNNVSLDHVFYPDRTYLPHERLVETLIDTGKIKELLQS</sequence>
<evidence type="ECO:0000313" key="8">
    <source>
        <dbReference type="Proteomes" id="UP001209540"/>
    </source>
</evidence>
<dbReference type="PANTHER" id="PTHR12103:SF12">
    <property type="entry name" value="FI20020P1"/>
    <property type="match status" value="1"/>
</dbReference>
<evidence type="ECO:0000256" key="3">
    <source>
        <dbReference type="ARBA" id="ARBA00022801"/>
    </source>
</evidence>
<evidence type="ECO:0000256" key="4">
    <source>
        <dbReference type="ARBA" id="ARBA00022842"/>
    </source>
</evidence>
<dbReference type="SUPFAM" id="SSF56784">
    <property type="entry name" value="HAD-like"/>
    <property type="match status" value="1"/>
</dbReference>
<keyword evidence="2 6" id="KW-0479">Metal-binding</keyword>
<feature type="active site" description="Nucleophile" evidence="5">
    <location>
        <position position="118"/>
    </location>
</feature>
<keyword evidence="4 6" id="KW-0460">Magnesium</keyword>
<dbReference type="Gene3D" id="3.40.50.1000">
    <property type="entry name" value="HAD superfamily/HAD-like"/>
    <property type="match status" value="1"/>
</dbReference>
<accession>A0AAD5PIF3</accession>
<dbReference type="EMBL" id="JAIXMP010000004">
    <property type="protein sequence ID" value="KAI9274461.1"/>
    <property type="molecule type" value="Genomic_DNA"/>
</dbReference>
<dbReference type="AlphaFoldDB" id="A0AAD5PIF3"/>
<keyword evidence="3" id="KW-0378">Hydrolase</keyword>
<name>A0AAD5PIF3_9FUNG</name>
<comment type="cofactor">
    <cofactor evidence="6">
        <name>Mg(2+)</name>
        <dbReference type="ChEBI" id="CHEBI:18420"/>
    </cofactor>
    <text evidence="6">Binds 1 Mg(2+) ion per subunit.</text>
</comment>
<dbReference type="PIRSF" id="PIRSF017434">
    <property type="entry name" value="Purine_5'-nucleotidase"/>
    <property type="match status" value="1"/>
</dbReference>
<protein>
    <submittedName>
        <fullName evidence="7">5' nucleotidase family-domain-containing protein</fullName>
    </submittedName>
</protein>
<dbReference type="PANTHER" id="PTHR12103">
    <property type="entry name" value="5'-NUCLEOTIDASE DOMAIN-CONTAINING"/>
    <property type="match status" value="1"/>
</dbReference>
<evidence type="ECO:0000256" key="2">
    <source>
        <dbReference type="ARBA" id="ARBA00022723"/>
    </source>
</evidence>
<organism evidence="7 8">
    <name type="scientific">Phascolomyces articulosus</name>
    <dbReference type="NCBI Taxonomy" id="60185"/>
    <lineage>
        <taxon>Eukaryota</taxon>
        <taxon>Fungi</taxon>
        <taxon>Fungi incertae sedis</taxon>
        <taxon>Mucoromycota</taxon>
        <taxon>Mucoromycotina</taxon>
        <taxon>Mucoromycetes</taxon>
        <taxon>Mucorales</taxon>
        <taxon>Lichtheimiaceae</taxon>
        <taxon>Phascolomyces</taxon>
    </lineage>
</organism>
<keyword evidence="8" id="KW-1185">Reference proteome</keyword>
<reference evidence="7" key="2">
    <citation type="submission" date="2023-02" db="EMBL/GenBank/DDBJ databases">
        <authorList>
            <consortium name="DOE Joint Genome Institute"/>
            <person name="Mondo S.J."/>
            <person name="Chang Y."/>
            <person name="Wang Y."/>
            <person name="Ahrendt S."/>
            <person name="Andreopoulos W."/>
            <person name="Barry K."/>
            <person name="Beard J."/>
            <person name="Benny G.L."/>
            <person name="Blankenship S."/>
            <person name="Bonito G."/>
            <person name="Cuomo C."/>
            <person name="Desiro A."/>
            <person name="Gervers K.A."/>
            <person name="Hundley H."/>
            <person name="Kuo A."/>
            <person name="LaButti K."/>
            <person name="Lang B.F."/>
            <person name="Lipzen A."/>
            <person name="O'Donnell K."/>
            <person name="Pangilinan J."/>
            <person name="Reynolds N."/>
            <person name="Sandor L."/>
            <person name="Smith M.W."/>
            <person name="Tsang A."/>
            <person name="Grigoriev I.V."/>
            <person name="Stajich J.E."/>
            <person name="Spatafora J.W."/>
        </authorList>
    </citation>
    <scope>NUCLEOTIDE SEQUENCE</scope>
    <source>
        <strain evidence="7">RSA 2281</strain>
    </source>
</reference>
<dbReference type="InterPro" id="IPR008380">
    <property type="entry name" value="HAD-SF_hydro_IG_5-nucl"/>
</dbReference>
<dbReference type="Proteomes" id="UP001209540">
    <property type="component" value="Unassembled WGS sequence"/>
</dbReference>
<dbReference type="GO" id="GO:0046872">
    <property type="term" value="F:metal ion binding"/>
    <property type="evidence" value="ECO:0007669"/>
    <property type="project" value="UniProtKB-KW"/>
</dbReference>
<feature type="binding site" evidence="6">
    <location>
        <position position="404"/>
    </location>
    <ligand>
        <name>Mg(2+)</name>
        <dbReference type="ChEBI" id="CHEBI:18420"/>
    </ligand>
</feature>
<feature type="binding site" evidence="6">
    <location>
        <position position="118"/>
    </location>
    <ligand>
        <name>Mg(2+)</name>
        <dbReference type="ChEBI" id="CHEBI:18420"/>
    </ligand>
</feature>